<evidence type="ECO:0000259" key="1">
    <source>
        <dbReference type="Pfam" id="PF21758"/>
    </source>
</evidence>
<gene>
    <name evidence="2" type="ORF">FC46_GL001625</name>
</gene>
<reference evidence="2 3" key="1">
    <citation type="journal article" date="2015" name="Genome Announc.">
        <title>Expanding the biotechnology potential of lactobacilli through comparative genomics of 213 strains and associated genera.</title>
        <authorList>
            <person name="Sun Z."/>
            <person name="Harris H.M."/>
            <person name="McCann A."/>
            <person name="Guo C."/>
            <person name="Argimon S."/>
            <person name="Zhang W."/>
            <person name="Yang X."/>
            <person name="Jeffery I.B."/>
            <person name="Cooney J.C."/>
            <person name="Kagawa T.F."/>
            <person name="Liu W."/>
            <person name="Song Y."/>
            <person name="Salvetti E."/>
            <person name="Wrobel A."/>
            <person name="Rasinkangas P."/>
            <person name="Parkhill J."/>
            <person name="Rea M.C."/>
            <person name="O'Sullivan O."/>
            <person name="Ritari J."/>
            <person name="Douillard F.P."/>
            <person name="Paul Ross R."/>
            <person name="Yang R."/>
            <person name="Briner A.E."/>
            <person name="Felis G.E."/>
            <person name="de Vos W.M."/>
            <person name="Barrangou R."/>
            <person name="Klaenhammer T.R."/>
            <person name="Caufield P.W."/>
            <person name="Cui Y."/>
            <person name="Zhang H."/>
            <person name="O'Toole P.W."/>
        </authorList>
    </citation>
    <scope>NUCLEOTIDE SEQUENCE [LARGE SCALE GENOMIC DNA]</scope>
    <source>
        <strain evidence="2 3">DSM 16043</strain>
    </source>
</reference>
<comment type="caution">
    <text evidence="2">The sequence shown here is derived from an EMBL/GenBank/DDBJ whole genome shotgun (WGS) entry which is preliminary data.</text>
</comment>
<dbReference type="InterPro" id="IPR048844">
    <property type="entry name" value="LpdD_chaperone-like"/>
</dbReference>
<feature type="domain" description="Prenylated flavin chaperone LpdD-like" evidence="1">
    <location>
        <begin position="3"/>
        <end position="111"/>
    </location>
</feature>
<organism evidence="2 3">
    <name type="scientific">Lactobacillus kalixensis DSM 16043</name>
    <dbReference type="NCBI Taxonomy" id="1423763"/>
    <lineage>
        <taxon>Bacteria</taxon>
        <taxon>Bacillati</taxon>
        <taxon>Bacillota</taxon>
        <taxon>Bacilli</taxon>
        <taxon>Lactobacillales</taxon>
        <taxon>Lactobacillaceae</taxon>
        <taxon>Lactobacillus</taxon>
    </lineage>
</organism>
<dbReference type="PATRIC" id="fig|1423763.3.peg.1650"/>
<dbReference type="Proteomes" id="UP000051036">
    <property type="component" value="Unassembled WGS sequence"/>
</dbReference>
<proteinExistence type="predicted"/>
<name>A0A0R1U451_9LACO</name>
<protein>
    <recommendedName>
        <fullName evidence="1">Prenylated flavin chaperone LpdD-like domain-containing protein</fullName>
    </recommendedName>
</protein>
<sequence>MSKENYTITADVTLMNKDLVVIITGGDVPHLGGIVSYDHKSRMSEKIYFDSHDGRKHKDIFLAERFAERIQDRLPGNLCVTAGVHIDGITQAQIEASFPMTVELAQQVLDWTLEFENEFDEPQYPTHLKNFKFK</sequence>
<evidence type="ECO:0000313" key="2">
    <source>
        <dbReference type="EMBL" id="KRL88041.1"/>
    </source>
</evidence>
<dbReference type="STRING" id="1423763.FC46_GL001625"/>
<evidence type="ECO:0000313" key="3">
    <source>
        <dbReference type="Proteomes" id="UP000051036"/>
    </source>
</evidence>
<dbReference type="Pfam" id="PF21758">
    <property type="entry name" value="PAC_bac"/>
    <property type="match status" value="1"/>
</dbReference>
<dbReference type="AlphaFoldDB" id="A0A0R1U451"/>
<accession>A0A0R1U451</accession>
<keyword evidence="3" id="KW-1185">Reference proteome</keyword>
<dbReference type="EMBL" id="AZFM01000054">
    <property type="protein sequence ID" value="KRL88041.1"/>
    <property type="molecule type" value="Genomic_DNA"/>
</dbReference>